<evidence type="ECO:0000313" key="1">
    <source>
        <dbReference type="EMBL" id="KAL1552889.1"/>
    </source>
</evidence>
<protein>
    <submittedName>
        <fullName evidence="1">Uncharacterized protein</fullName>
    </submittedName>
</protein>
<dbReference type="EMBL" id="JBEAFC010000006">
    <property type="protein sequence ID" value="KAL1552889.1"/>
    <property type="molecule type" value="Genomic_DNA"/>
</dbReference>
<reference evidence="1 2" key="1">
    <citation type="submission" date="2024-06" db="EMBL/GenBank/DDBJ databases">
        <title>A chromosome level genome sequence of Diviner's sage (Salvia divinorum).</title>
        <authorList>
            <person name="Ford S.A."/>
            <person name="Ro D.-K."/>
            <person name="Ness R.W."/>
            <person name="Phillips M.A."/>
        </authorList>
    </citation>
    <scope>NUCLEOTIDE SEQUENCE [LARGE SCALE GENOMIC DNA]</scope>
    <source>
        <strain evidence="1">SAF-2024a</strain>
        <tissue evidence="1">Leaf</tissue>
    </source>
</reference>
<organism evidence="1 2">
    <name type="scientific">Salvia divinorum</name>
    <name type="common">Maria pastora</name>
    <name type="synonym">Diviner's sage</name>
    <dbReference type="NCBI Taxonomy" id="28513"/>
    <lineage>
        <taxon>Eukaryota</taxon>
        <taxon>Viridiplantae</taxon>
        <taxon>Streptophyta</taxon>
        <taxon>Embryophyta</taxon>
        <taxon>Tracheophyta</taxon>
        <taxon>Spermatophyta</taxon>
        <taxon>Magnoliopsida</taxon>
        <taxon>eudicotyledons</taxon>
        <taxon>Gunneridae</taxon>
        <taxon>Pentapetalae</taxon>
        <taxon>asterids</taxon>
        <taxon>lamiids</taxon>
        <taxon>Lamiales</taxon>
        <taxon>Lamiaceae</taxon>
        <taxon>Nepetoideae</taxon>
        <taxon>Mentheae</taxon>
        <taxon>Salviinae</taxon>
        <taxon>Salvia</taxon>
        <taxon>Salvia subgen. Calosphace</taxon>
    </lineage>
</organism>
<comment type="caution">
    <text evidence="1">The sequence shown here is derived from an EMBL/GenBank/DDBJ whole genome shotgun (WGS) entry which is preliminary data.</text>
</comment>
<dbReference type="AlphaFoldDB" id="A0ABD1H8V8"/>
<proteinExistence type="predicted"/>
<dbReference type="Proteomes" id="UP001567538">
    <property type="component" value="Unassembled WGS sequence"/>
</dbReference>
<accession>A0ABD1H8V8</accession>
<evidence type="ECO:0000313" key="2">
    <source>
        <dbReference type="Proteomes" id="UP001567538"/>
    </source>
</evidence>
<gene>
    <name evidence="1" type="ORF">AAHA92_13633</name>
</gene>
<sequence length="70" mass="8136">MFLALGDYPELGDMDLALRHCATTECLRNLLVYSFLRWIPPKRLIQRQLRSNGPKCCSFVLSFPFSERSL</sequence>
<keyword evidence="2" id="KW-1185">Reference proteome</keyword>
<name>A0ABD1H8V8_SALDI</name>